<dbReference type="EMBL" id="MASI01000008">
    <property type="protein sequence ID" value="ODA66375.1"/>
    <property type="molecule type" value="Genomic_DNA"/>
</dbReference>
<comment type="caution">
    <text evidence="2">The sequence shown here is derived from an EMBL/GenBank/DDBJ whole genome shotgun (WGS) entry which is preliminary data.</text>
</comment>
<feature type="signal peptide" evidence="1">
    <location>
        <begin position="1"/>
        <end position="20"/>
    </location>
</feature>
<reference evidence="2" key="1">
    <citation type="submission" date="2016-07" db="EMBL/GenBank/DDBJ databases">
        <title>Draft genome sequence of Methyloligella halotolerans C2T (VKM B-2706T=CCUG 61687T=DSM 25045T), a halotolerant polyhydroxybutyrate accumulating methylotroph.</title>
        <authorList>
            <person name="Vasilenko O.V."/>
            <person name="Doronina N.V."/>
            <person name="Poroshina M.N."/>
            <person name="Tarlachkov S.V."/>
            <person name="Trotsenko Y.A."/>
        </authorList>
    </citation>
    <scope>NUCLEOTIDE SEQUENCE [LARGE SCALE GENOMIC DNA]</scope>
    <source>
        <strain evidence="2">VKM B-2706</strain>
    </source>
</reference>
<accession>A0A1E2RW78</accession>
<dbReference type="RefSeq" id="WP_069095932.1">
    <property type="nucleotide sequence ID" value="NZ_MASI01000008.1"/>
</dbReference>
<dbReference type="OrthoDB" id="8242234at2"/>
<name>A0A1E2RW78_9HYPH</name>
<evidence type="ECO:0000256" key="1">
    <source>
        <dbReference type="SAM" id="SignalP"/>
    </source>
</evidence>
<protein>
    <recommendedName>
        <fullName evidence="4">SPOR domain-containing protein</fullName>
    </recommendedName>
</protein>
<evidence type="ECO:0008006" key="4">
    <source>
        <dbReference type="Google" id="ProtNLM"/>
    </source>
</evidence>
<proteinExistence type="predicted"/>
<keyword evidence="1" id="KW-0732">Signal</keyword>
<sequence length="69" mass="7155">MKKYVIAGLVLAGFSSPAFAASYWVAQGANHHCEITTTQPGGSMKALGSAYSSRADAKKAMKSATECKA</sequence>
<gene>
    <name evidence="2" type="ORF">A7A08_02773</name>
</gene>
<dbReference type="Proteomes" id="UP000095087">
    <property type="component" value="Unassembled WGS sequence"/>
</dbReference>
<feature type="chain" id="PRO_5009116553" description="SPOR domain-containing protein" evidence="1">
    <location>
        <begin position="21"/>
        <end position="69"/>
    </location>
</feature>
<keyword evidence="3" id="KW-1185">Reference proteome</keyword>
<evidence type="ECO:0000313" key="3">
    <source>
        <dbReference type="Proteomes" id="UP000095087"/>
    </source>
</evidence>
<dbReference type="AlphaFoldDB" id="A0A1E2RW78"/>
<evidence type="ECO:0000313" key="2">
    <source>
        <dbReference type="EMBL" id="ODA66375.1"/>
    </source>
</evidence>
<organism evidence="2 3">
    <name type="scientific">Methyloligella halotolerans</name>
    <dbReference type="NCBI Taxonomy" id="1177755"/>
    <lineage>
        <taxon>Bacteria</taxon>
        <taxon>Pseudomonadati</taxon>
        <taxon>Pseudomonadota</taxon>
        <taxon>Alphaproteobacteria</taxon>
        <taxon>Hyphomicrobiales</taxon>
        <taxon>Hyphomicrobiaceae</taxon>
        <taxon>Methyloligella</taxon>
    </lineage>
</organism>